<gene>
    <name evidence="2" type="ORF">R2601_24035</name>
</gene>
<accession>Q0FH97</accession>
<dbReference type="HOGENOM" id="CLU_2181867_0_0_5"/>
<name>Q0FH97_SALBH</name>
<keyword evidence="3" id="KW-1185">Reference proteome</keyword>
<evidence type="ECO:0000313" key="3">
    <source>
        <dbReference type="Proteomes" id="UP000006230"/>
    </source>
</evidence>
<evidence type="ECO:0000313" key="2">
    <source>
        <dbReference type="EMBL" id="EAU43554.1"/>
    </source>
</evidence>
<organism evidence="2 3">
    <name type="scientific">Salipiger bermudensis (strain DSM 26914 / JCM 13377 / KCTC 12554 / HTCC2601)</name>
    <name type="common">Pelagibaca bermudensis</name>
    <dbReference type="NCBI Taxonomy" id="314265"/>
    <lineage>
        <taxon>Bacteria</taxon>
        <taxon>Pseudomonadati</taxon>
        <taxon>Pseudomonadota</taxon>
        <taxon>Alphaproteobacteria</taxon>
        <taxon>Rhodobacterales</taxon>
        <taxon>Roseobacteraceae</taxon>
        <taxon>Salipiger</taxon>
    </lineage>
</organism>
<protein>
    <recommendedName>
        <fullName evidence="1">Phage tail assembly chaperone-like domain-containing protein</fullName>
    </recommendedName>
</protein>
<dbReference type="Pfam" id="PF16778">
    <property type="entry name" value="Phage_tail_APC"/>
    <property type="match status" value="1"/>
</dbReference>
<sequence length="112" mass="12206">MKIFYDEAGRIRSWASQGETPAGLHVAEIPDGIDPLGLGYVDGELVELPPEPEALAREARARRAALLAASDWTQVADAPVESSAWAAYRQALRDIPDQPGFPENINWPAKPE</sequence>
<comment type="caution">
    <text evidence="2">The sequence shown here is derived from an EMBL/GenBank/DDBJ whole genome shotgun (WGS) entry which is preliminary data.</text>
</comment>
<dbReference type="RefSeq" id="WP_007800198.1">
    <property type="nucleotide sequence ID" value="NZ_DS022276.1"/>
</dbReference>
<dbReference type="AlphaFoldDB" id="Q0FH97"/>
<dbReference type="EMBL" id="AATQ01000079">
    <property type="protein sequence ID" value="EAU43554.1"/>
    <property type="molecule type" value="Genomic_DNA"/>
</dbReference>
<feature type="domain" description="Phage tail assembly chaperone-like" evidence="1">
    <location>
        <begin position="57"/>
        <end position="112"/>
    </location>
</feature>
<dbReference type="Gene3D" id="6.10.140.1310">
    <property type="match status" value="1"/>
</dbReference>
<dbReference type="Proteomes" id="UP000006230">
    <property type="component" value="Unassembled WGS sequence"/>
</dbReference>
<proteinExistence type="predicted"/>
<dbReference type="OrthoDB" id="1685143at2"/>
<dbReference type="STRING" id="314265.R2601_24035"/>
<evidence type="ECO:0000259" key="1">
    <source>
        <dbReference type="Pfam" id="PF16778"/>
    </source>
</evidence>
<dbReference type="InterPro" id="IPR031893">
    <property type="entry name" value="Phage_tail_APC"/>
</dbReference>
<reference evidence="2 3" key="1">
    <citation type="journal article" date="2010" name="J. Bacteriol.">
        <title>Genome sequences of Pelagibaca bermudensis HTCC2601T and Maritimibacter alkaliphilus HTCC2654T, the type strains of two marine Roseobacter genera.</title>
        <authorList>
            <person name="Thrash J.C."/>
            <person name="Cho J.C."/>
            <person name="Ferriera S."/>
            <person name="Johnson J."/>
            <person name="Vergin K.L."/>
            <person name="Giovannoni S.J."/>
        </authorList>
    </citation>
    <scope>NUCLEOTIDE SEQUENCE [LARGE SCALE GENOMIC DNA]</scope>
    <source>
        <strain evidence="3">DSM 26914 / JCM 13377 / KCTC 12554 / HTCC2601</strain>
    </source>
</reference>